<organism evidence="2 3">
    <name type="scientific">Aquimarina litoralis</name>
    <dbReference type="NCBI Taxonomy" id="584605"/>
    <lineage>
        <taxon>Bacteria</taxon>
        <taxon>Pseudomonadati</taxon>
        <taxon>Bacteroidota</taxon>
        <taxon>Flavobacteriia</taxon>
        <taxon>Flavobacteriales</taxon>
        <taxon>Flavobacteriaceae</taxon>
        <taxon>Aquimarina</taxon>
    </lineage>
</organism>
<sequence>MKHSVVLTFLLMIIMNYEIVAQEKQTINWITFEQLDDSLSTKPKKVLINFYADWCSYCKKMDRVSFTKPEIIQKINEEYYAVKMNAESTDTIAFDGATFTNKNSLTERNAIHEIPTLLASRKNTAFSLPAIIFLDEKFKVRKRYFEYMSPKKLQSAL</sequence>
<evidence type="ECO:0000313" key="2">
    <source>
        <dbReference type="EMBL" id="GAA0726685.1"/>
    </source>
</evidence>
<evidence type="ECO:0000259" key="1">
    <source>
        <dbReference type="PROSITE" id="PS51352"/>
    </source>
</evidence>
<dbReference type="Gene3D" id="3.40.30.10">
    <property type="entry name" value="Glutaredoxin"/>
    <property type="match status" value="1"/>
</dbReference>
<dbReference type="SUPFAM" id="SSF52833">
    <property type="entry name" value="Thioredoxin-like"/>
    <property type="match status" value="1"/>
</dbReference>
<dbReference type="InterPro" id="IPR012336">
    <property type="entry name" value="Thioredoxin-like_fold"/>
</dbReference>
<dbReference type="RefSeq" id="WP_343913452.1">
    <property type="nucleotide sequence ID" value="NZ_BAAAGE010000003.1"/>
</dbReference>
<dbReference type="PROSITE" id="PS51352">
    <property type="entry name" value="THIOREDOXIN_2"/>
    <property type="match status" value="1"/>
</dbReference>
<name>A0ABN1J2E1_9FLAO</name>
<accession>A0ABN1J2E1</accession>
<gene>
    <name evidence="2" type="ORF">GCM10009430_33930</name>
</gene>
<feature type="domain" description="Thioredoxin" evidence="1">
    <location>
        <begin position="8"/>
        <end position="157"/>
    </location>
</feature>
<evidence type="ECO:0000313" key="3">
    <source>
        <dbReference type="Proteomes" id="UP001501758"/>
    </source>
</evidence>
<dbReference type="PANTHER" id="PTHR32234:SF0">
    <property type="entry name" value="THIOL:DISULFIDE INTERCHANGE PROTEIN DSBD"/>
    <property type="match status" value="1"/>
</dbReference>
<protein>
    <recommendedName>
        <fullName evidence="1">Thioredoxin domain-containing protein</fullName>
    </recommendedName>
</protein>
<dbReference type="Pfam" id="PF13098">
    <property type="entry name" value="Thioredoxin_2"/>
    <property type="match status" value="1"/>
</dbReference>
<reference evidence="2 3" key="1">
    <citation type="journal article" date="2019" name="Int. J. Syst. Evol. Microbiol.">
        <title>The Global Catalogue of Microorganisms (GCM) 10K type strain sequencing project: providing services to taxonomists for standard genome sequencing and annotation.</title>
        <authorList>
            <consortium name="The Broad Institute Genomics Platform"/>
            <consortium name="The Broad Institute Genome Sequencing Center for Infectious Disease"/>
            <person name="Wu L."/>
            <person name="Ma J."/>
        </authorList>
    </citation>
    <scope>NUCLEOTIDE SEQUENCE [LARGE SCALE GENOMIC DNA]</scope>
    <source>
        <strain evidence="2 3">JCM 15974</strain>
    </source>
</reference>
<dbReference type="EMBL" id="BAAAGE010000003">
    <property type="protein sequence ID" value="GAA0726685.1"/>
    <property type="molecule type" value="Genomic_DNA"/>
</dbReference>
<dbReference type="Proteomes" id="UP001501758">
    <property type="component" value="Unassembled WGS sequence"/>
</dbReference>
<dbReference type="InterPro" id="IPR013766">
    <property type="entry name" value="Thioredoxin_domain"/>
</dbReference>
<dbReference type="InterPro" id="IPR036249">
    <property type="entry name" value="Thioredoxin-like_sf"/>
</dbReference>
<comment type="caution">
    <text evidence="2">The sequence shown here is derived from an EMBL/GenBank/DDBJ whole genome shotgun (WGS) entry which is preliminary data.</text>
</comment>
<dbReference type="PANTHER" id="PTHR32234">
    <property type="entry name" value="THIOL:DISULFIDE INTERCHANGE PROTEIN DSBD"/>
    <property type="match status" value="1"/>
</dbReference>
<proteinExistence type="predicted"/>
<keyword evidence="3" id="KW-1185">Reference proteome</keyword>